<dbReference type="Proteomes" id="UP000320055">
    <property type="component" value="Unassembled WGS sequence"/>
</dbReference>
<accession>A0A563VR42</accession>
<reference evidence="1 2" key="1">
    <citation type="submission" date="2019-01" db="EMBL/GenBank/DDBJ databases">
        <authorList>
            <person name="Brito A."/>
        </authorList>
    </citation>
    <scope>NUCLEOTIDE SEQUENCE [LARGE SCALE GENOMIC DNA]</scope>
    <source>
        <strain evidence="1">1</strain>
    </source>
</reference>
<evidence type="ECO:0000313" key="2">
    <source>
        <dbReference type="Proteomes" id="UP000320055"/>
    </source>
</evidence>
<dbReference type="EMBL" id="CAACVJ010000145">
    <property type="protein sequence ID" value="VEP13932.1"/>
    <property type="molecule type" value="Genomic_DNA"/>
</dbReference>
<name>A0A563VR42_9CYAN</name>
<evidence type="ECO:0000313" key="1">
    <source>
        <dbReference type="EMBL" id="VEP13932.1"/>
    </source>
</evidence>
<organism evidence="1 2">
    <name type="scientific">Hyella patelloides LEGE 07179</name>
    <dbReference type="NCBI Taxonomy" id="945734"/>
    <lineage>
        <taxon>Bacteria</taxon>
        <taxon>Bacillati</taxon>
        <taxon>Cyanobacteriota</taxon>
        <taxon>Cyanophyceae</taxon>
        <taxon>Pleurocapsales</taxon>
        <taxon>Hyellaceae</taxon>
        <taxon>Hyella</taxon>
    </lineage>
</organism>
<dbReference type="RefSeq" id="WP_144872211.1">
    <property type="nucleotide sequence ID" value="NZ_LR213974.1"/>
</dbReference>
<dbReference type="OrthoDB" id="9786526at2"/>
<protein>
    <submittedName>
        <fullName evidence="1">Uncharacterized protein</fullName>
    </submittedName>
</protein>
<proteinExistence type="predicted"/>
<sequence>MGLPRSPQELVNHDGIFFRITSTNNLAPWIFLVQDRRYTIEPRQRFIVIDNLTNPFFYSNAICL</sequence>
<gene>
    <name evidence="1" type="ORF">H1P_2290012</name>
</gene>
<dbReference type="AlphaFoldDB" id="A0A563VR42"/>
<keyword evidence="2" id="KW-1185">Reference proteome</keyword>